<dbReference type="Proteomes" id="UP001162162">
    <property type="component" value="Unassembled WGS sequence"/>
</dbReference>
<sequence length="139" mass="15877">MATRVKKAPSLLSIILRKKRKDRKTLARIRFKAAVRLVIANLYWMEGEEEEVTDDVMKNIQLLSRKKIYKSDLTLAERSILNTPTEYRRDEDKQTLDRAIGGLKCFRRYPSTSPKAGGGVVPLGHASDFIKKIWDGLGD</sequence>
<accession>A0AAV8YFC7</accession>
<dbReference type="AlphaFoldDB" id="A0AAV8YFC7"/>
<protein>
    <submittedName>
        <fullName evidence="1">Uncharacterized protein</fullName>
    </submittedName>
</protein>
<dbReference type="EMBL" id="JAPWTK010000108">
    <property type="protein sequence ID" value="KAJ8949897.1"/>
    <property type="molecule type" value="Genomic_DNA"/>
</dbReference>
<evidence type="ECO:0000313" key="2">
    <source>
        <dbReference type="Proteomes" id="UP001162162"/>
    </source>
</evidence>
<comment type="caution">
    <text evidence="1">The sequence shown here is derived from an EMBL/GenBank/DDBJ whole genome shotgun (WGS) entry which is preliminary data.</text>
</comment>
<keyword evidence="2" id="KW-1185">Reference proteome</keyword>
<name>A0AAV8YFC7_9CUCU</name>
<evidence type="ECO:0000313" key="1">
    <source>
        <dbReference type="EMBL" id="KAJ8949897.1"/>
    </source>
</evidence>
<gene>
    <name evidence="1" type="ORF">NQ318_010531</name>
</gene>
<reference evidence="1" key="1">
    <citation type="journal article" date="2023" name="Insect Mol. Biol.">
        <title>Genome sequencing provides insights into the evolution of gene families encoding plant cell wall-degrading enzymes in longhorned beetles.</title>
        <authorList>
            <person name="Shin N.R."/>
            <person name="Okamura Y."/>
            <person name="Kirsch R."/>
            <person name="Pauchet Y."/>
        </authorList>
    </citation>
    <scope>NUCLEOTIDE SEQUENCE</scope>
    <source>
        <strain evidence="1">AMC_N1</strain>
    </source>
</reference>
<proteinExistence type="predicted"/>
<organism evidence="1 2">
    <name type="scientific">Aromia moschata</name>
    <dbReference type="NCBI Taxonomy" id="1265417"/>
    <lineage>
        <taxon>Eukaryota</taxon>
        <taxon>Metazoa</taxon>
        <taxon>Ecdysozoa</taxon>
        <taxon>Arthropoda</taxon>
        <taxon>Hexapoda</taxon>
        <taxon>Insecta</taxon>
        <taxon>Pterygota</taxon>
        <taxon>Neoptera</taxon>
        <taxon>Endopterygota</taxon>
        <taxon>Coleoptera</taxon>
        <taxon>Polyphaga</taxon>
        <taxon>Cucujiformia</taxon>
        <taxon>Chrysomeloidea</taxon>
        <taxon>Cerambycidae</taxon>
        <taxon>Cerambycinae</taxon>
        <taxon>Callichromatini</taxon>
        <taxon>Aromia</taxon>
    </lineage>
</organism>